<sequence length="51" mass="6054">MAWVLRQAVELYHMDREKWIALQKNCMSAEFGWGSSAQKYIEIYTRVTGKE</sequence>
<keyword evidence="1" id="KW-0328">Glycosyltransferase</keyword>
<keyword evidence="1" id="KW-0808">Transferase</keyword>
<protein>
    <submittedName>
        <fullName evidence="1">Glycogen synthase</fullName>
        <ecNumber evidence="1">2.4.1.21</ecNumber>
    </submittedName>
</protein>
<gene>
    <name evidence="1" type="primary">glgA_21</name>
    <name evidence="1" type="ORF">SDC9_86725</name>
</gene>
<organism evidence="1">
    <name type="scientific">bioreactor metagenome</name>
    <dbReference type="NCBI Taxonomy" id="1076179"/>
    <lineage>
        <taxon>unclassified sequences</taxon>
        <taxon>metagenomes</taxon>
        <taxon>ecological metagenomes</taxon>
    </lineage>
</organism>
<dbReference type="GO" id="GO:0009011">
    <property type="term" value="F:alpha-1,4-glucan glucosyltransferase (ADP-glucose donor) activity"/>
    <property type="evidence" value="ECO:0007669"/>
    <property type="project" value="UniProtKB-EC"/>
</dbReference>
<dbReference type="AlphaFoldDB" id="A0A644ZH96"/>
<dbReference type="EC" id="2.4.1.21" evidence="1"/>
<evidence type="ECO:0000313" key="1">
    <source>
        <dbReference type="EMBL" id="MPM40087.1"/>
    </source>
</evidence>
<accession>A0A644ZH96</accession>
<dbReference type="SUPFAM" id="SSF53756">
    <property type="entry name" value="UDP-Glycosyltransferase/glycogen phosphorylase"/>
    <property type="match status" value="1"/>
</dbReference>
<dbReference type="Gene3D" id="3.40.50.2000">
    <property type="entry name" value="Glycogen Phosphorylase B"/>
    <property type="match status" value="2"/>
</dbReference>
<name>A0A644ZH96_9ZZZZ</name>
<dbReference type="EMBL" id="VSSQ01008872">
    <property type="protein sequence ID" value="MPM40087.1"/>
    <property type="molecule type" value="Genomic_DNA"/>
</dbReference>
<reference evidence="1" key="1">
    <citation type="submission" date="2019-08" db="EMBL/GenBank/DDBJ databases">
        <authorList>
            <person name="Kucharzyk K."/>
            <person name="Murdoch R.W."/>
            <person name="Higgins S."/>
            <person name="Loffler F."/>
        </authorList>
    </citation>
    <scope>NUCLEOTIDE SEQUENCE</scope>
</reference>
<proteinExistence type="predicted"/>
<comment type="caution">
    <text evidence="1">The sequence shown here is derived from an EMBL/GenBank/DDBJ whole genome shotgun (WGS) entry which is preliminary data.</text>
</comment>